<dbReference type="AlphaFoldDB" id="A0A857CCC2"/>
<evidence type="ECO:0000313" key="8">
    <source>
        <dbReference type="EMBL" id="QGZ36491.1"/>
    </source>
</evidence>
<evidence type="ECO:0000256" key="5">
    <source>
        <dbReference type="ARBA" id="ARBA00022833"/>
    </source>
</evidence>
<dbReference type="GO" id="GO:0016787">
    <property type="term" value="F:hydrolase activity"/>
    <property type="evidence" value="ECO:0007669"/>
    <property type="project" value="UniProtKB-KW"/>
</dbReference>
<dbReference type="InterPro" id="IPR036866">
    <property type="entry name" value="RibonucZ/Hydroxyglut_hydro"/>
</dbReference>
<dbReference type="InterPro" id="IPR001279">
    <property type="entry name" value="Metallo-B-lactamas"/>
</dbReference>
<dbReference type="PANTHER" id="PTHR42978:SF7">
    <property type="entry name" value="METALLO-HYDROLASE RV2300C-RELATED"/>
    <property type="match status" value="1"/>
</dbReference>
<sequence>MTTTSKTPGFPAPGRAQSLKGPAAPWPANPWEVIALRYATKDLPPGHAVLDPDPHEGEARLDYYIWLCRNGDRTVLVDTGFAPEEGAARQRILLTHPVEALKRIGVEPEDVTDVFITHLHYDHAGNLRHFPNATIHLQDAEMAYATGRCMCHARMRKPFAVEDVKTAVEMVYRDRVCFHEGDYTLLPGLTARLVGGHSKGLQILVVDGETPLVIASDALHLRRYLTDGQIFPVFADYFRTVEGYRVLHELIEAGCEILPGHDPDVVTLYPRVDPDWEDAVFIRKGA</sequence>
<dbReference type="InterPro" id="IPR051013">
    <property type="entry name" value="MBL_superfamily_lactonases"/>
</dbReference>
<evidence type="ECO:0000256" key="2">
    <source>
        <dbReference type="ARBA" id="ARBA00007749"/>
    </source>
</evidence>
<protein>
    <submittedName>
        <fullName evidence="8">MBL fold metallo-hydrolase</fullName>
    </submittedName>
</protein>
<accession>A0A857CCC2</accession>
<feature type="domain" description="Metallo-beta-lactamase" evidence="7">
    <location>
        <begin position="62"/>
        <end position="261"/>
    </location>
</feature>
<dbReference type="SMART" id="SM00849">
    <property type="entry name" value="Lactamase_B"/>
    <property type="match status" value="1"/>
</dbReference>
<evidence type="ECO:0000256" key="4">
    <source>
        <dbReference type="ARBA" id="ARBA00022801"/>
    </source>
</evidence>
<dbReference type="KEGG" id="siw:GH266_19565"/>
<dbReference type="SUPFAM" id="SSF56281">
    <property type="entry name" value="Metallo-hydrolase/oxidoreductase"/>
    <property type="match status" value="1"/>
</dbReference>
<dbReference type="Gene3D" id="3.60.15.10">
    <property type="entry name" value="Ribonuclease Z/Hydroxyacylglutathione hydrolase-like"/>
    <property type="match status" value="1"/>
</dbReference>
<dbReference type="EMBL" id="CP046908">
    <property type="protein sequence ID" value="QGZ36491.1"/>
    <property type="molecule type" value="Genomic_DNA"/>
</dbReference>
<dbReference type="PANTHER" id="PTHR42978">
    <property type="entry name" value="QUORUM-QUENCHING LACTONASE YTNP-RELATED-RELATED"/>
    <property type="match status" value="1"/>
</dbReference>
<reference evidence="8 9" key="1">
    <citation type="submission" date="2019-12" db="EMBL/GenBank/DDBJ databases">
        <title>The genome of Stappia indica PHM037.</title>
        <authorList>
            <person name="Kacar D."/>
            <person name="Galan B."/>
            <person name="Canedo L."/>
            <person name="Rodriguez P."/>
            <person name="de la Calle F."/>
            <person name="Garcia J.L."/>
        </authorList>
    </citation>
    <scope>NUCLEOTIDE SEQUENCE [LARGE SCALE GENOMIC DNA]</scope>
    <source>
        <strain evidence="8 9">PHM037</strain>
    </source>
</reference>
<evidence type="ECO:0000256" key="6">
    <source>
        <dbReference type="SAM" id="MobiDB-lite"/>
    </source>
</evidence>
<evidence type="ECO:0000313" key="9">
    <source>
        <dbReference type="Proteomes" id="UP000435648"/>
    </source>
</evidence>
<feature type="region of interest" description="Disordered" evidence="6">
    <location>
        <begin position="1"/>
        <end position="24"/>
    </location>
</feature>
<keyword evidence="5" id="KW-0862">Zinc</keyword>
<keyword evidence="3" id="KW-0479">Metal-binding</keyword>
<evidence type="ECO:0000256" key="1">
    <source>
        <dbReference type="ARBA" id="ARBA00001947"/>
    </source>
</evidence>
<dbReference type="Proteomes" id="UP000435648">
    <property type="component" value="Chromosome"/>
</dbReference>
<dbReference type="GO" id="GO:0046872">
    <property type="term" value="F:metal ion binding"/>
    <property type="evidence" value="ECO:0007669"/>
    <property type="project" value="UniProtKB-KW"/>
</dbReference>
<comment type="cofactor">
    <cofactor evidence="1">
        <name>Zn(2+)</name>
        <dbReference type="ChEBI" id="CHEBI:29105"/>
    </cofactor>
</comment>
<organism evidence="8 9">
    <name type="scientific">Stappia indica</name>
    <dbReference type="NCBI Taxonomy" id="538381"/>
    <lineage>
        <taxon>Bacteria</taxon>
        <taxon>Pseudomonadati</taxon>
        <taxon>Pseudomonadota</taxon>
        <taxon>Alphaproteobacteria</taxon>
        <taxon>Hyphomicrobiales</taxon>
        <taxon>Stappiaceae</taxon>
        <taxon>Stappia</taxon>
    </lineage>
</organism>
<dbReference type="Pfam" id="PF00753">
    <property type="entry name" value="Lactamase_B"/>
    <property type="match status" value="1"/>
</dbReference>
<proteinExistence type="inferred from homology"/>
<name>A0A857CCC2_9HYPH</name>
<comment type="similarity">
    <text evidence="2">Belongs to the metallo-beta-lactamase superfamily.</text>
</comment>
<keyword evidence="4 8" id="KW-0378">Hydrolase</keyword>
<evidence type="ECO:0000256" key="3">
    <source>
        <dbReference type="ARBA" id="ARBA00022723"/>
    </source>
</evidence>
<dbReference type="CDD" id="cd07729">
    <property type="entry name" value="AHL_lactonase_MBL-fold"/>
    <property type="match status" value="1"/>
</dbReference>
<evidence type="ECO:0000259" key="7">
    <source>
        <dbReference type="SMART" id="SM00849"/>
    </source>
</evidence>
<dbReference type="RefSeq" id="WP_158195326.1">
    <property type="nucleotide sequence ID" value="NZ_CP046908.1"/>
</dbReference>
<gene>
    <name evidence="8" type="ORF">GH266_19565</name>
</gene>
<dbReference type="OrthoDB" id="9773738at2"/>